<dbReference type="PANTHER" id="PTHR43051:SF1">
    <property type="entry name" value="POLYNUCLEOTIDE ADENYLYLTRANSFERASE FAMILY PROTEIN"/>
    <property type="match status" value="1"/>
</dbReference>
<dbReference type="GO" id="GO:0001680">
    <property type="term" value="P:tRNA 3'-terminal CCA addition"/>
    <property type="evidence" value="ECO:0007669"/>
    <property type="project" value="UniProtKB-ARBA"/>
</dbReference>
<reference evidence="8" key="1">
    <citation type="journal article" date="2017" name="Nat. Commun.">
        <title>The asparagus genome sheds light on the origin and evolution of a young Y chromosome.</title>
        <authorList>
            <person name="Harkess A."/>
            <person name="Zhou J."/>
            <person name="Xu C."/>
            <person name="Bowers J.E."/>
            <person name="Van der Hulst R."/>
            <person name="Ayyampalayam S."/>
            <person name="Mercati F."/>
            <person name="Riccardi P."/>
            <person name="McKain M.R."/>
            <person name="Kakrana A."/>
            <person name="Tang H."/>
            <person name="Ray J."/>
            <person name="Groenendijk J."/>
            <person name="Arikit S."/>
            <person name="Mathioni S.M."/>
            <person name="Nakano M."/>
            <person name="Shan H."/>
            <person name="Telgmann-Rauber A."/>
            <person name="Kanno A."/>
            <person name="Yue Z."/>
            <person name="Chen H."/>
            <person name="Li W."/>
            <person name="Chen Y."/>
            <person name="Xu X."/>
            <person name="Zhang Y."/>
            <person name="Luo S."/>
            <person name="Chen H."/>
            <person name="Gao J."/>
            <person name="Mao Z."/>
            <person name="Pires J.C."/>
            <person name="Luo M."/>
            <person name="Kudrna D."/>
            <person name="Wing R.A."/>
            <person name="Meyers B.C."/>
            <person name="Yi K."/>
            <person name="Kong H."/>
            <person name="Lavrijsen P."/>
            <person name="Sunseri F."/>
            <person name="Falavigna A."/>
            <person name="Ye Y."/>
            <person name="Leebens-Mack J.H."/>
            <person name="Chen G."/>
        </authorList>
    </citation>
    <scope>NUCLEOTIDE SEQUENCE [LARGE SCALE GENOMIC DNA]</scope>
    <source>
        <strain evidence="8">cv. DH0086</strain>
    </source>
</reference>
<evidence type="ECO:0000256" key="1">
    <source>
        <dbReference type="ARBA" id="ARBA00007265"/>
    </source>
</evidence>
<dbReference type="CDD" id="cd05398">
    <property type="entry name" value="NT_ClassII-CCAase"/>
    <property type="match status" value="1"/>
</dbReference>
<dbReference type="GO" id="GO:0000166">
    <property type="term" value="F:nucleotide binding"/>
    <property type="evidence" value="ECO:0007669"/>
    <property type="project" value="UniProtKB-KW"/>
</dbReference>
<accession>A0A5P1E031</accession>
<evidence type="ECO:0000313" key="8">
    <source>
        <dbReference type="Proteomes" id="UP000243459"/>
    </source>
</evidence>
<comment type="similarity">
    <text evidence="1 4">Belongs to the tRNA nucleotidyltransferase/poly(A) polymerase family.</text>
</comment>
<evidence type="ECO:0000259" key="5">
    <source>
        <dbReference type="Pfam" id="PF01743"/>
    </source>
</evidence>
<dbReference type="InterPro" id="IPR052191">
    <property type="entry name" value="tRNA_ntf/polyA_polymerase_I"/>
</dbReference>
<dbReference type="GO" id="GO:0003723">
    <property type="term" value="F:RNA binding"/>
    <property type="evidence" value="ECO:0007669"/>
    <property type="project" value="UniProtKB-KW"/>
</dbReference>
<dbReference type="InterPro" id="IPR032828">
    <property type="entry name" value="PolyA_RNA-bd"/>
</dbReference>
<dbReference type="Pfam" id="PF12627">
    <property type="entry name" value="PolyA_pol_RNAbd"/>
    <property type="match status" value="1"/>
</dbReference>
<dbReference type="EMBL" id="CM007390">
    <property type="protein sequence ID" value="ONK55902.1"/>
    <property type="molecule type" value="Genomic_DNA"/>
</dbReference>
<dbReference type="Gene3D" id="3.30.460.10">
    <property type="entry name" value="Beta Polymerase, domain 2"/>
    <property type="match status" value="1"/>
</dbReference>
<keyword evidence="8" id="KW-1185">Reference proteome</keyword>
<keyword evidence="4" id="KW-0694">RNA-binding</keyword>
<organism evidence="7 8">
    <name type="scientific">Asparagus officinalis</name>
    <name type="common">Garden asparagus</name>
    <dbReference type="NCBI Taxonomy" id="4686"/>
    <lineage>
        <taxon>Eukaryota</taxon>
        <taxon>Viridiplantae</taxon>
        <taxon>Streptophyta</taxon>
        <taxon>Embryophyta</taxon>
        <taxon>Tracheophyta</taxon>
        <taxon>Spermatophyta</taxon>
        <taxon>Magnoliopsida</taxon>
        <taxon>Liliopsida</taxon>
        <taxon>Asparagales</taxon>
        <taxon>Asparagaceae</taxon>
        <taxon>Asparagoideae</taxon>
        <taxon>Asparagus</taxon>
    </lineage>
</organism>
<dbReference type="GO" id="GO:0016779">
    <property type="term" value="F:nucleotidyltransferase activity"/>
    <property type="evidence" value="ECO:0007669"/>
    <property type="project" value="InterPro"/>
</dbReference>
<dbReference type="InterPro" id="IPR002646">
    <property type="entry name" value="PolA_pol_head_dom"/>
</dbReference>
<keyword evidence="3" id="KW-0547">Nucleotide-binding</keyword>
<evidence type="ECO:0000256" key="4">
    <source>
        <dbReference type="RuleBase" id="RU003953"/>
    </source>
</evidence>
<sequence length="344" mass="38957">MAIFKRYNPLFSSSSSLFSRLQALILEQKRWTHAYSGESAAGEVREASSGFRLREGSIDASTWRTVDSRTFGIRRSAISSPIWTVLKILQGQGFEAYLVGGCVRDLILGRTPKDFDVVTTATLEQIKNQFHRSIIIGRRFPICLVYIFSTKIEVSSFETTHIDAQHGQMILFSQMPNSCDKKDFVRWKDCMRRDFTINGLFYDPFVNTIYDYADGIRDVMASEVRTVIPAHLSFTEDCARILRGLRIVARLGLRFSEDTATAVQDLCSSIITLDKPRLMMELNFMLAYGAAVPSIRLLQKYKLLDILLPIQAAYLADQSKQLAGGSSIMLMVSCTYNTRHFSPF</sequence>
<dbReference type="PANTHER" id="PTHR43051">
    <property type="entry name" value="POLYNUCLEOTIDE ADENYLYLTRANSFERASE FAMILY PROTEIN"/>
    <property type="match status" value="1"/>
</dbReference>
<dbReference type="Gramene" id="ONK55902">
    <property type="protein sequence ID" value="ONK55902"/>
    <property type="gene ID" value="A4U43_C10F2130"/>
</dbReference>
<dbReference type="OMA" id="ECNASTR"/>
<evidence type="ECO:0000256" key="2">
    <source>
        <dbReference type="ARBA" id="ARBA00022679"/>
    </source>
</evidence>
<name>A0A5P1E031_ASPOF</name>
<keyword evidence="2 4" id="KW-0808">Transferase</keyword>
<evidence type="ECO:0000256" key="3">
    <source>
        <dbReference type="ARBA" id="ARBA00022741"/>
    </source>
</evidence>
<protein>
    <recommendedName>
        <fullName evidence="9">Poly A polymerase head domain-containing protein</fullName>
    </recommendedName>
</protein>
<dbReference type="SUPFAM" id="SSF81301">
    <property type="entry name" value="Nucleotidyltransferase"/>
    <property type="match status" value="1"/>
</dbReference>
<gene>
    <name evidence="7" type="ORF">A4U43_C10F2130</name>
</gene>
<evidence type="ECO:0000259" key="6">
    <source>
        <dbReference type="Pfam" id="PF12627"/>
    </source>
</evidence>
<feature type="domain" description="tRNA nucleotidyltransferase/poly(A) polymerase RNA and SrmB- binding" evidence="6">
    <location>
        <begin position="252"/>
        <end position="314"/>
    </location>
</feature>
<dbReference type="Gene3D" id="1.10.3090.10">
    <property type="entry name" value="cca-adding enzyme, domain 2"/>
    <property type="match status" value="1"/>
</dbReference>
<dbReference type="SUPFAM" id="SSF81891">
    <property type="entry name" value="Poly A polymerase C-terminal region-like"/>
    <property type="match status" value="1"/>
</dbReference>
<dbReference type="Pfam" id="PF01743">
    <property type="entry name" value="PolyA_pol"/>
    <property type="match status" value="1"/>
</dbReference>
<proteinExistence type="inferred from homology"/>
<dbReference type="InterPro" id="IPR043519">
    <property type="entry name" value="NT_sf"/>
</dbReference>
<dbReference type="Proteomes" id="UP000243459">
    <property type="component" value="Chromosome 10"/>
</dbReference>
<evidence type="ECO:0008006" key="9">
    <source>
        <dbReference type="Google" id="ProtNLM"/>
    </source>
</evidence>
<evidence type="ECO:0000313" key="7">
    <source>
        <dbReference type="EMBL" id="ONK55902.1"/>
    </source>
</evidence>
<dbReference type="AlphaFoldDB" id="A0A5P1E031"/>
<feature type="domain" description="Poly A polymerase head" evidence="5">
    <location>
        <begin position="96"/>
        <end position="224"/>
    </location>
</feature>